<dbReference type="AlphaFoldDB" id="A0A8T8WRP3"/>
<protein>
    <submittedName>
        <fullName evidence="1">Uncharacterized protein</fullName>
    </submittedName>
</protein>
<dbReference type="EMBL" id="KZ824826">
    <property type="protein sequence ID" value="RAH78461.1"/>
    <property type="molecule type" value="Genomic_DNA"/>
</dbReference>
<evidence type="ECO:0000313" key="1">
    <source>
        <dbReference type="EMBL" id="RAH78461.1"/>
    </source>
</evidence>
<accession>A0A8T8WRP3</accession>
<dbReference type="Proteomes" id="UP000249497">
    <property type="component" value="Unassembled WGS sequence"/>
</dbReference>
<keyword evidence="2" id="KW-1185">Reference proteome</keyword>
<organism evidence="1 2">
    <name type="scientific">Aspergillus japonicus CBS 114.51</name>
    <dbReference type="NCBI Taxonomy" id="1448312"/>
    <lineage>
        <taxon>Eukaryota</taxon>
        <taxon>Fungi</taxon>
        <taxon>Dikarya</taxon>
        <taxon>Ascomycota</taxon>
        <taxon>Pezizomycotina</taxon>
        <taxon>Eurotiomycetes</taxon>
        <taxon>Eurotiomycetidae</taxon>
        <taxon>Eurotiales</taxon>
        <taxon>Aspergillaceae</taxon>
        <taxon>Aspergillus</taxon>
        <taxon>Aspergillus subgen. Circumdati</taxon>
    </lineage>
</organism>
<gene>
    <name evidence="1" type="ORF">BO86DRAFT_402711</name>
</gene>
<sequence length="84" mass="9410">MSTSGVNLYIKAIQELWTRKSVNISINLVGEQGNTINTYTAPDQINGTAAITVEDDVDFDHLNIPFEGIYRVYNERTGPPHTDR</sequence>
<dbReference type="GeneID" id="37177574"/>
<name>A0A8T8WRP3_ASPJA</name>
<dbReference type="OrthoDB" id="2283785at2759"/>
<evidence type="ECO:0000313" key="2">
    <source>
        <dbReference type="Proteomes" id="UP000249497"/>
    </source>
</evidence>
<dbReference type="RefSeq" id="XP_025524355.1">
    <property type="nucleotide sequence ID" value="XM_025673882.1"/>
</dbReference>
<reference evidence="1 2" key="1">
    <citation type="submission" date="2018-02" db="EMBL/GenBank/DDBJ databases">
        <title>The genomes of Aspergillus section Nigri reveals drivers in fungal speciation.</title>
        <authorList>
            <consortium name="DOE Joint Genome Institute"/>
            <person name="Vesth T.C."/>
            <person name="Nybo J."/>
            <person name="Theobald S."/>
            <person name="Brandl J."/>
            <person name="Frisvad J.C."/>
            <person name="Nielsen K.F."/>
            <person name="Lyhne E.K."/>
            <person name="Kogle M.E."/>
            <person name="Kuo A."/>
            <person name="Riley R."/>
            <person name="Clum A."/>
            <person name="Nolan M."/>
            <person name="Lipzen A."/>
            <person name="Salamov A."/>
            <person name="Henrissat B."/>
            <person name="Wiebenga A."/>
            <person name="De vries R.P."/>
            <person name="Grigoriev I.V."/>
            <person name="Mortensen U.H."/>
            <person name="Andersen M.R."/>
            <person name="Baker S.E."/>
        </authorList>
    </citation>
    <scope>NUCLEOTIDE SEQUENCE [LARGE SCALE GENOMIC DNA]</scope>
    <source>
        <strain evidence="1 2">CBS 114.51</strain>
    </source>
</reference>
<proteinExistence type="predicted"/>